<evidence type="ECO:0000313" key="2">
    <source>
        <dbReference type="EMBL" id="KAF7543609.1"/>
    </source>
</evidence>
<organism evidence="2 3">
    <name type="scientific">Cylindrodendrum hubeiense</name>
    <dbReference type="NCBI Taxonomy" id="595255"/>
    <lineage>
        <taxon>Eukaryota</taxon>
        <taxon>Fungi</taxon>
        <taxon>Dikarya</taxon>
        <taxon>Ascomycota</taxon>
        <taxon>Pezizomycotina</taxon>
        <taxon>Sordariomycetes</taxon>
        <taxon>Hypocreomycetidae</taxon>
        <taxon>Hypocreales</taxon>
        <taxon>Nectriaceae</taxon>
        <taxon>Cylindrodendrum</taxon>
    </lineage>
</organism>
<reference evidence="2" key="1">
    <citation type="submission" date="2020-03" db="EMBL/GenBank/DDBJ databases">
        <title>Draft Genome Sequence of Cylindrodendrum hubeiense.</title>
        <authorList>
            <person name="Buettner E."/>
            <person name="Kellner H."/>
        </authorList>
    </citation>
    <scope>NUCLEOTIDE SEQUENCE</scope>
    <source>
        <strain evidence="2">IHI 201604</strain>
    </source>
</reference>
<accession>A0A9P5H4K2</accession>
<keyword evidence="3" id="KW-1185">Reference proteome</keyword>
<sequence>MATPPASLRAADAQHVQMISMSELSTAICIPGVSCTHQAFALPTANLPAAGPRLFPTEALWRPPRVSSAAGRDPRMQHELVIERLIEEPAAVIGGDGTAIRPEDGQGACFNSPPTTSVSLAASLVILNPRWTSLSAGRATPRPHPHSTSVPTIDEQELHRTLSRCRTGTPQTSRSPPPPRRGRDVAEGEAALSGPASACGREVPSAHVDGESPERAAVAPCARDGLELTYDADATDRPAVSQACMQWY</sequence>
<protein>
    <submittedName>
        <fullName evidence="2">Uncharacterized protein</fullName>
    </submittedName>
</protein>
<dbReference type="EMBL" id="JAANBB010000355">
    <property type="protein sequence ID" value="KAF7543609.1"/>
    <property type="molecule type" value="Genomic_DNA"/>
</dbReference>
<proteinExistence type="predicted"/>
<evidence type="ECO:0000313" key="3">
    <source>
        <dbReference type="Proteomes" id="UP000722485"/>
    </source>
</evidence>
<gene>
    <name evidence="2" type="ORF">G7Z17_g10608</name>
</gene>
<feature type="region of interest" description="Disordered" evidence="1">
    <location>
        <begin position="135"/>
        <end position="216"/>
    </location>
</feature>
<comment type="caution">
    <text evidence="2">The sequence shown here is derived from an EMBL/GenBank/DDBJ whole genome shotgun (WGS) entry which is preliminary data.</text>
</comment>
<evidence type="ECO:0000256" key="1">
    <source>
        <dbReference type="SAM" id="MobiDB-lite"/>
    </source>
</evidence>
<dbReference type="OrthoDB" id="5106860at2759"/>
<dbReference type="AlphaFoldDB" id="A0A9P5H4K2"/>
<name>A0A9P5H4K2_9HYPO</name>
<dbReference type="Proteomes" id="UP000722485">
    <property type="component" value="Unassembled WGS sequence"/>
</dbReference>